<dbReference type="PRINTS" id="PR00419">
    <property type="entry name" value="ADXRDTASE"/>
</dbReference>
<dbReference type="PANTHER" id="PTHR43734">
    <property type="entry name" value="PHYTOENE DESATURASE"/>
    <property type="match status" value="1"/>
</dbReference>
<comment type="similarity">
    <text evidence="4">Belongs to the carotenoid/retinoid oxidoreductase family. CrtN subfamily.</text>
</comment>
<sequence>MGQIKQIAVIGAGPGGLAAAMLLSSQGYKVKVLEKQAYVGGRTSRLSIGEYHFDRGPTFLMMPQLIEQLFKSAGRSIHDYIQLIEIDPLYRLQFGDVKFEPTRNKELMAQQMKTMFPGEADGYFRFMEEERIKFERVMPLLRRPFTRLSDYIKADLAKALPKLHLTDTVYGRLSRYFKDERLRYAFAFQSKYLGMSPWECPGTFTMLSYIEHAYGLWHPVGGVNRICEAMAEVIREWGGEISLSTSVKSVITKHGRAAGVLLENGDKLEADHVVINADFGTAVTQLFQPEDLHKYRPEKVQKLKFSCSTYMLYLGVNRKIQMPHHTVMFADDYAGNVSDMMQGRLSEDASIYLHHPGAVDSTLAPEGKSALYALMPVPNLDSGIPWNEEGQRMAVREQVLNRLEREPELRGLSGDIEEESVITPLDWQQSIHVYKGAAFNLAHSVDQMMAFRPHNRFQDVGNCWLVGGGTHPGSGLPTILESAQISSRLLMEQDGRVFNNATMTARAADPNMAESWIREGAL</sequence>
<dbReference type="PROSITE" id="PS00982">
    <property type="entry name" value="PHYTOENE_DH"/>
    <property type="match status" value="1"/>
</dbReference>
<evidence type="ECO:0000256" key="5">
    <source>
        <dbReference type="RuleBase" id="RU362075"/>
    </source>
</evidence>
<name>A0A917G3Z2_9BACL</name>
<keyword evidence="3 5" id="KW-0560">Oxidoreductase</keyword>
<dbReference type="AlphaFoldDB" id="A0A917G3Z2"/>
<dbReference type="RefSeq" id="WP_188533024.1">
    <property type="nucleotide sequence ID" value="NZ_BMGR01000016.1"/>
</dbReference>
<proteinExistence type="inferred from homology"/>
<evidence type="ECO:0000256" key="4">
    <source>
        <dbReference type="ARBA" id="ARBA00038322"/>
    </source>
</evidence>
<evidence type="ECO:0000259" key="6">
    <source>
        <dbReference type="Pfam" id="PF01593"/>
    </source>
</evidence>
<dbReference type="EMBL" id="BMGR01000016">
    <property type="protein sequence ID" value="GGG20776.1"/>
    <property type="molecule type" value="Genomic_DNA"/>
</dbReference>
<keyword evidence="8" id="KW-1185">Reference proteome</keyword>
<reference evidence="7" key="1">
    <citation type="journal article" date="2014" name="Int. J. Syst. Evol. Microbiol.">
        <title>Complete genome sequence of Corynebacterium casei LMG S-19264T (=DSM 44701T), isolated from a smear-ripened cheese.</title>
        <authorList>
            <consortium name="US DOE Joint Genome Institute (JGI-PGF)"/>
            <person name="Walter F."/>
            <person name="Albersmeier A."/>
            <person name="Kalinowski J."/>
            <person name="Ruckert C."/>
        </authorList>
    </citation>
    <scope>NUCLEOTIDE SEQUENCE</scope>
    <source>
        <strain evidence="7">CGMCC 1.12987</strain>
    </source>
</reference>
<dbReference type="GO" id="GO:0016627">
    <property type="term" value="F:oxidoreductase activity, acting on the CH-CH group of donors"/>
    <property type="evidence" value="ECO:0007669"/>
    <property type="project" value="UniProtKB-ARBA"/>
</dbReference>
<comment type="caution">
    <text evidence="7">The sequence shown here is derived from an EMBL/GenBank/DDBJ whole genome shotgun (WGS) entry which is preliminary data.</text>
</comment>
<reference evidence="7" key="2">
    <citation type="submission" date="2020-09" db="EMBL/GenBank/DDBJ databases">
        <authorList>
            <person name="Sun Q."/>
            <person name="Zhou Y."/>
        </authorList>
    </citation>
    <scope>NUCLEOTIDE SEQUENCE</scope>
    <source>
        <strain evidence="7">CGMCC 1.12987</strain>
    </source>
</reference>
<feature type="domain" description="Amine oxidase" evidence="6">
    <location>
        <begin position="15"/>
        <end position="488"/>
    </location>
</feature>
<keyword evidence="2 5" id="KW-0125">Carotenoid biosynthesis</keyword>
<evidence type="ECO:0000256" key="1">
    <source>
        <dbReference type="ARBA" id="ARBA00004829"/>
    </source>
</evidence>
<evidence type="ECO:0000256" key="2">
    <source>
        <dbReference type="ARBA" id="ARBA00022746"/>
    </source>
</evidence>
<dbReference type="InterPro" id="IPR008150">
    <property type="entry name" value="Phytoene_DH_bac_CS"/>
</dbReference>
<dbReference type="GO" id="GO:0016117">
    <property type="term" value="P:carotenoid biosynthetic process"/>
    <property type="evidence" value="ECO:0007669"/>
    <property type="project" value="UniProtKB-KW"/>
</dbReference>
<accession>A0A917G3Z2</accession>
<evidence type="ECO:0000256" key="3">
    <source>
        <dbReference type="ARBA" id="ARBA00023002"/>
    </source>
</evidence>
<dbReference type="InterPro" id="IPR002937">
    <property type="entry name" value="Amino_oxidase"/>
</dbReference>
<evidence type="ECO:0000313" key="7">
    <source>
        <dbReference type="EMBL" id="GGG20776.1"/>
    </source>
</evidence>
<dbReference type="Gene3D" id="3.50.50.60">
    <property type="entry name" value="FAD/NAD(P)-binding domain"/>
    <property type="match status" value="2"/>
</dbReference>
<organism evidence="7 8">
    <name type="scientific">Paenibacillus abyssi</name>
    <dbReference type="NCBI Taxonomy" id="1340531"/>
    <lineage>
        <taxon>Bacteria</taxon>
        <taxon>Bacillati</taxon>
        <taxon>Bacillota</taxon>
        <taxon>Bacilli</taxon>
        <taxon>Bacillales</taxon>
        <taxon>Paenibacillaceae</taxon>
        <taxon>Paenibacillus</taxon>
    </lineage>
</organism>
<dbReference type="InterPro" id="IPR036188">
    <property type="entry name" value="FAD/NAD-bd_sf"/>
</dbReference>
<protein>
    <submittedName>
        <fullName evidence="7">Phytoene desaturase</fullName>
    </submittedName>
</protein>
<dbReference type="Proteomes" id="UP000644756">
    <property type="component" value="Unassembled WGS sequence"/>
</dbReference>
<gene>
    <name evidence="7" type="primary">crtI</name>
    <name evidence="7" type="ORF">GCM10010916_41880</name>
</gene>
<comment type="pathway">
    <text evidence="1 5">Carotenoid biosynthesis.</text>
</comment>
<dbReference type="InterPro" id="IPR014105">
    <property type="entry name" value="Carotenoid/retinoid_OxRdtase"/>
</dbReference>
<dbReference type="NCBIfam" id="TIGR02734">
    <property type="entry name" value="crtI_fam"/>
    <property type="match status" value="1"/>
</dbReference>
<dbReference type="PANTHER" id="PTHR43734:SF1">
    <property type="entry name" value="PHYTOENE DESATURASE"/>
    <property type="match status" value="1"/>
</dbReference>
<evidence type="ECO:0000313" key="8">
    <source>
        <dbReference type="Proteomes" id="UP000644756"/>
    </source>
</evidence>
<dbReference type="SUPFAM" id="SSF51905">
    <property type="entry name" value="FAD/NAD(P)-binding domain"/>
    <property type="match status" value="1"/>
</dbReference>
<dbReference type="Pfam" id="PF01593">
    <property type="entry name" value="Amino_oxidase"/>
    <property type="match status" value="1"/>
</dbReference>